<evidence type="ECO:0000256" key="2">
    <source>
        <dbReference type="SAM" id="Phobius"/>
    </source>
</evidence>
<reference evidence="3" key="1">
    <citation type="submission" date="2023-03" db="EMBL/GenBank/DDBJ databases">
        <title>Massive genome expansion in bonnet fungi (Mycena s.s.) driven by repeated elements and novel gene families across ecological guilds.</title>
        <authorList>
            <consortium name="Lawrence Berkeley National Laboratory"/>
            <person name="Harder C.B."/>
            <person name="Miyauchi S."/>
            <person name="Viragh M."/>
            <person name="Kuo A."/>
            <person name="Thoen E."/>
            <person name="Andreopoulos B."/>
            <person name="Lu D."/>
            <person name="Skrede I."/>
            <person name="Drula E."/>
            <person name="Henrissat B."/>
            <person name="Morin E."/>
            <person name="Kohler A."/>
            <person name="Barry K."/>
            <person name="LaButti K."/>
            <person name="Morin E."/>
            <person name="Salamov A."/>
            <person name="Lipzen A."/>
            <person name="Mereny Z."/>
            <person name="Hegedus B."/>
            <person name="Baldrian P."/>
            <person name="Stursova M."/>
            <person name="Weitz H."/>
            <person name="Taylor A."/>
            <person name="Grigoriev I.V."/>
            <person name="Nagy L.G."/>
            <person name="Martin F."/>
            <person name="Kauserud H."/>
        </authorList>
    </citation>
    <scope>NUCLEOTIDE SEQUENCE</scope>
    <source>
        <strain evidence="3">9144</strain>
    </source>
</reference>
<gene>
    <name evidence="3" type="ORF">GGX14DRAFT_406035</name>
</gene>
<proteinExistence type="predicted"/>
<feature type="region of interest" description="Disordered" evidence="1">
    <location>
        <begin position="501"/>
        <end position="529"/>
    </location>
</feature>
<evidence type="ECO:0000256" key="1">
    <source>
        <dbReference type="SAM" id="MobiDB-lite"/>
    </source>
</evidence>
<dbReference type="Proteomes" id="UP001219525">
    <property type="component" value="Unassembled WGS sequence"/>
</dbReference>
<dbReference type="AlphaFoldDB" id="A0AAD6USS3"/>
<keyword evidence="2" id="KW-0812">Transmembrane</keyword>
<accession>A0AAD6USS3</accession>
<keyword evidence="2" id="KW-0472">Membrane</keyword>
<feature type="compositionally biased region" description="Low complexity" evidence="1">
    <location>
        <begin position="311"/>
        <end position="326"/>
    </location>
</feature>
<organism evidence="3 4">
    <name type="scientific">Mycena pura</name>
    <dbReference type="NCBI Taxonomy" id="153505"/>
    <lineage>
        <taxon>Eukaryota</taxon>
        <taxon>Fungi</taxon>
        <taxon>Dikarya</taxon>
        <taxon>Basidiomycota</taxon>
        <taxon>Agaricomycotina</taxon>
        <taxon>Agaricomycetes</taxon>
        <taxon>Agaricomycetidae</taxon>
        <taxon>Agaricales</taxon>
        <taxon>Marasmiineae</taxon>
        <taxon>Mycenaceae</taxon>
        <taxon>Mycena</taxon>
    </lineage>
</organism>
<protein>
    <submittedName>
        <fullName evidence="3">Uncharacterized protein</fullName>
    </submittedName>
</protein>
<feature type="region of interest" description="Disordered" evidence="1">
    <location>
        <begin position="297"/>
        <end position="368"/>
    </location>
</feature>
<keyword evidence="2" id="KW-1133">Transmembrane helix</keyword>
<keyword evidence="4" id="KW-1185">Reference proteome</keyword>
<feature type="compositionally biased region" description="Pro residues" evidence="1">
    <location>
        <begin position="520"/>
        <end position="529"/>
    </location>
</feature>
<name>A0AAD6USS3_9AGAR</name>
<feature type="compositionally biased region" description="Basic and acidic residues" evidence="1">
    <location>
        <begin position="440"/>
        <end position="449"/>
    </location>
</feature>
<evidence type="ECO:0000313" key="3">
    <source>
        <dbReference type="EMBL" id="KAJ7192823.1"/>
    </source>
</evidence>
<feature type="region of interest" description="Disordered" evidence="1">
    <location>
        <begin position="426"/>
        <end position="486"/>
    </location>
</feature>
<sequence length="529" mass="55782">MSNLHAKKVGKKLGETTSTSSIFSSLLGEKKLELWSLALMNPEPSLSAIKWQRMPDSQCHKTQGNQMQMQMQMRISKTYDLRYCDVHSNELPARLSMITGSRMICISGLGDDDDPVLTGPLPWIGSIAKVNPTGLSHSPVPPGWLSLRQLAENGNCISSNVDSRAASVFVSLSGAVTLSLPSKINSGTSVTVTWTRANADPVSFGLMQRSLQENQPILSVTAVTNDVGATSGTASVSFDTPGLSPGETPNQLFAGTQSNNYVHGGCAPHQKFNTFRRVLRWSNSMPIIRVSLQIPSSRIPAPSTSSPPPASTGTSAATAAEGPPSGFKFMGGSSATVARSPSSTLASPQFTPVSGNSTAGSSPSAASSPQRMLSRAAVVALAVVFPLLALALGILLYRCRAQRHTRHRISQFTGVWLAHGRRSATMITSPGSDSGAARMDGGDPERDGDTQVPAATGEKQNDSPANEGPSPTRVSAPLANPHWRQKVELASQNMALQRGFVSTSLPSRPMSIGQGSVGGEPPPVYVESE</sequence>
<feature type="transmembrane region" description="Helical" evidence="2">
    <location>
        <begin position="376"/>
        <end position="397"/>
    </location>
</feature>
<feature type="compositionally biased region" description="Polar residues" evidence="1">
    <location>
        <begin position="333"/>
        <end position="353"/>
    </location>
</feature>
<comment type="caution">
    <text evidence="3">The sequence shown here is derived from an EMBL/GenBank/DDBJ whole genome shotgun (WGS) entry which is preliminary data.</text>
</comment>
<dbReference type="EMBL" id="JARJCW010000115">
    <property type="protein sequence ID" value="KAJ7192823.1"/>
    <property type="molecule type" value="Genomic_DNA"/>
</dbReference>
<feature type="compositionally biased region" description="Low complexity" evidence="1">
    <location>
        <begin position="354"/>
        <end position="368"/>
    </location>
</feature>
<evidence type="ECO:0000313" key="4">
    <source>
        <dbReference type="Proteomes" id="UP001219525"/>
    </source>
</evidence>